<evidence type="ECO:0000313" key="2">
    <source>
        <dbReference type="Proteomes" id="UP000838324"/>
    </source>
</evidence>
<sequence length="64" mass="7297">MSRFMKPLTSNVHFYTAQMERLPIVIFIGNELAGSGLIEEITVASVKVRGEYYMRATCTFKYVS</sequence>
<reference evidence="1" key="1">
    <citation type="submission" date="2022-01" db="EMBL/GenBank/DDBJ databases">
        <authorList>
            <person name="Criscuolo A."/>
        </authorList>
    </citation>
    <scope>NUCLEOTIDE SEQUENCE</scope>
    <source>
        <strain evidence="1">CIP111892</strain>
    </source>
</reference>
<proteinExistence type="predicted"/>
<dbReference type="EMBL" id="CAKMMG010000001">
    <property type="protein sequence ID" value="CAH1194673.1"/>
    <property type="molecule type" value="Genomic_DNA"/>
</dbReference>
<accession>A0ABM9BW67</accession>
<name>A0ABM9BW67_9BACL</name>
<evidence type="ECO:0000313" key="1">
    <source>
        <dbReference type="EMBL" id="CAH1194673.1"/>
    </source>
</evidence>
<comment type="caution">
    <text evidence="1">The sequence shown here is derived from an EMBL/GenBank/DDBJ whole genome shotgun (WGS) entry which is preliminary data.</text>
</comment>
<dbReference type="RefSeq" id="WP_236331989.1">
    <property type="nucleotide sequence ID" value="NZ_CAKMMG010000001.1"/>
</dbReference>
<organism evidence="1 2">
    <name type="scientific">Paenibacillus auburnensis</name>
    <dbReference type="NCBI Taxonomy" id="2905649"/>
    <lineage>
        <taxon>Bacteria</taxon>
        <taxon>Bacillati</taxon>
        <taxon>Bacillota</taxon>
        <taxon>Bacilli</taxon>
        <taxon>Bacillales</taxon>
        <taxon>Paenibacillaceae</taxon>
        <taxon>Paenibacillus</taxon>
    </lineage>
</organism>
<keyword evidence="2" id="KW-1185">Reference proteome</keyword>
<gene>
    <name evidence="1" type="ORF">PAECIP111892_01796</name>
</gene>
<protein>
    <submittedName>
        <fullName evidence="1">Uncharacterized protein</fullName>
    </submittedName>
</protein>
<dbReference type="Proteomes" id="UP000838324">
    <property type="component" value="Unassembled WGS sequence"/>
</dbReference>